<feature type="compositionally biased region" description="Basic residues" evidence="2">
    <location>
        <begin position="262"/>
        <end position="271"/>
    </location>
</feature>
<feature type="compositionally biased region" description="Polar residues" evidence="2">
    <location>
        <begin position="24"/>
        <end position="48"/>
    </location>
</feature>
<keyword evidence="1" id="KW-0175">Coiled coil</keyword>
<accession>A0ABP0BDN1</accession>
<feature type="region of interest" description="Disordered" evidence="2">
    <location>
        <begin position="1101"/>
        <end position="1187"/>
    </location>
</feature>
<reference evidence="3 4" key="1">
    <citation type="submission" date="2024-01" db="EMBL/GenBank/DDBJ databases">
        <authorList>
            <person name="Allen C."/>
            <person name="Tagirdzhanova G."/>
        </authorList>
    </citation>
    <scope>NUCLEOTIDE SEQUENCE [LARGE SCALE GENOMIC DNA]</scope>
</reference>
<feature type="coiled-coil region" evidence="1">
    <location>
        <begin position="1886"/>
        <end position="1943"/>
    </location>
</feature>
<gene>
    <name evidence="3" type="ORF">SEUCBS140593_003276</name>
</gene>
<evidence type="ECO:0000313" key="4">
    <source>
        <dbReference type="Proteomes" id="UP001642482"/>
    </source>
</evidence>
<feature type="compositionally biased region" description="Polar residues" evidence="2">
    <location>
        <begin position="1104"/>
        <end position="1120"/>
    </location>
</feature>
<organism evidence="3 4">
    <name type="scientific">Sporothrix eucalyptigena</name>
    <dbReference type="NCBI Taxonomy" id="1812306"/>
    <lineage>
        <taxon>Eukaryota</taxon>
        <taxon>Fungi</taxon>
        <taxon>Dikarya</taxon>
        <taxon>Ascomycota</taxon>
        <taxon>Pezizomycotina</taxon>
        <taxon>Sordariomycetes</taxon>
        <taxon>Sordariomycetidae</taxon>
        <taxon>Ophiostomatales</taxon>
        <taxon>Ophiostomataceae</taxon>
        <taxon>Sporothrix</taxon>
    </lineage>
</organism>
<feature type="compositionally biased region" description="Low complexity" evidence="2">
    <location>
        <begin position="1417"/>
        <end position="1433"/>
    </location>
</feature>
<feature type="compositionally biased region" description="Low complexity" evidence="2">
    <location>
        <begin position="688"/>
        <end position="719"/>
    </location>
</feature>
<proteinExistence type="predicted"/>
<feature type="region of interest" description="Disordered" evidence="2">
    <location>
        <begin position="1476"/>
        <end position="1558"/>
    </location>
</feature>
<sequence length="2328" mass="254568">METPSRGSGESASSPDPLNERNNDQATMSVLSSAAQRITRSQRSNSLYSLDMRNKMHPSRFSSPRKQTFHLDVGSNVSPQKIRVTVETEDNTPDISNADDALNDIANTEQKVNRRLFTVSTPVPSLTPKTTTTSSRRRRRSPSPAKTSSTNTHGRKKVRLSTTTTKVPLRGLSDDEDTTSNTASATPKPKRGRPRRSGTPKPSKTQTIEPSSPVAATPAKVSASTTKRGRKPRAATPKAEETGQDELASVDATLALSSPIKRTPRAVRKTTPKGTPKHTGSSAFSESDAEPVTDSRPTKRGRGRPRRQAMAPDEMAAIVENELEEQHATQPDKQAQAQAQAQVQELNEQQIPTTAMRATSASPDPIMDDGNDVLDAQPFHAPTPASIHRTRVIVSPAPTSLSSVDLISVQTPARPNFDTEAAPASINHEEAVQVADEHSDGDSGDDFAYGAPSADDYFSEDIHATTSQVSHVHAAVSPDTESSPMMDVPTLTVINTELSTIEASNAPVVIDHEQHEAMVTSSPNNDLPSRIIPTSHNDHSDMIHFSSVESPLIHETSTSHSHRESRLAQSELTAADSDGDVDAVLLGSIDDMDAESEAESAVMDSATSNFRDMDTIAKGEDFSMIGMESLQASFHMSNATLPAMGETTSRIVSRTLESVRQGNQGNQEAENRDNDGLSYLDFLYESNSSTPASAPATVPKSASKTPRTPRAAPSAAPSSSHKEIESVPQSLPAPKSDSPRKKAEPLREFIARKSLHEAHGSSATPRVVTVSPRPLDLVSPETAKNDRSQVYNDSFSEIPDSVLEAAVPTITNTPFYSRHQAELTGQVAVEYVADDASVHSLESRHAGLSNLMDAAAEADGQVAHTQPETEITSSPPVHFPHTQRAVSEQAGVQRPRLAHENRTTPVGLSPRYPITGDQTDHLRVPSEGFRPSLSPIVRAGRALQSVTSDPPTPKENEGFLRSPFRSSVARDSQSPAAAHGHDASSPEPVPPVDEAPIQNLLLSEQEAVDDISVIATEQAEPDIEDTNDNVQDDVHGEEVVEEVNDVLAETTPSQQSPPATATSQRSPPSMSRAAWNMTTYPFTGIKNMFINGAQVIPPHLRFPASTSASPRSLPPSTNASGHAITPTPAARITQARPQKRTALEAHLDEEASSSAEPTLRSAKRPRMETPSGVHEMQPGSGSDTGRSWRSYIFRENGVTGSITSFAKKLVSRIPNNDGNDEESDDNIDMDSNTEATEIDNEADVAEDNMDVNAVALPEVNDPMDTRLKAPVLISEANSTQYGSDVIMSMINDISGEGKDVDAIADIESDDQVSQVPQYEQEDTGMSEDELPQMTPAIFPIPGQRQPGEEMSEPESTDDEVDIWAIEADRTTRIHAKDQAKPQAALQFTNTAQVTASTAAMSPIRDPRLARIQGSPGRRSLASSPLASSQASSSSEKREQSLLPEDKEDPDEIQGLSSAKNSLRPAGRFILDDFFSSPMTLPRQLPPTSAKNIRFNEESRQKAMEEYLEHERQREAREAAAAARKAALQRKLDSKNNMLHSSAQKSRLSYGLSSEPDASIQSDANDAVTANSSHGANPISEPALAEAPQMQEPTDEARQTTLASDIVEDEDSLERLPSSSKSSQIRTRLGPYSRIRAQRAALVALQDQPVNAPTTSAVESSIHNITPTSNVLDAAIATQPSTDDQSTEAVSRFQENRPIMTAPLPSSSPAASLIASPVMSQTEPQTELRSSAISPIASPVISLRDIPEPIVQETVVPGPSAAPKQSFTLGRPNLMHPSLVKPRSERVTSVTRFITPKKPAPPPAKLSEKQKGKLPETLPEPQSLVEPTNLQDAPDSLAVMSDREWELMLAHSKSKLATRKILFEDGDGHKPADTDRTIIDMLVNEKYANMEREIEEELRLRLAAEEQTLRLRREELLERARLREEEAARKQELTRQEEDELQRQREIAEYRSQRELDERYQNRRRLFEENVSLQQNAPSQSFIPQHTVQDQSIMNEVSNSTGWQQDNGRNISLAYVDEGSSFMDESSFLTPVLKPLPDKMASPTKSCIRPATKPKTPGRVVEFTSSTMEGPSNSHDEIMEERQDLNDANLQLAEHFGLDTSNRVPHPALNDLPAAAHNVQPLGADGDARMWDRKGVAEELAAIERHRRQNRRYEVDEEVSDMFLADTHTISAAKPYQALPKPDPKASMVGKAVFFPTDSVGHSRWQAPAAIEQLPGREWELDDWLLLNQVLQTYREAGPLNFRLHYVPSKFHHQKAPRIFSQAPEPDRPSSILLNKIVHTKHTAMLVKSWHADVVDVFMARSGYMWNEHYLMRRLFSLLLGEERRGVFN</sequence>
<feature type="compositionally biased region" description="Low complexity" evidence="2">
    <location>
        <begin position="328"/>
        <end position="349"/>
    </location>
</feature>
<feature type="region of interest" description="Disordered" evidence="2">
    <location>
        <begin position="867"/>
        <end position="994"/>
    </location>
</feature>
<feature type="region of interest" description="Disordered" evidence="2">
    <location>
        <begin position="1765"/>
        <end position="1828"/>
    </location>
</feature>
<feature type="region of interest" description="Disordered" evidence="2">
    <location>
        <begin position="116"/>
        <end position="349"/>
    </location>
</feature>
<feature type="region of interest" description="Disordered" evidence="2">
    <location>
        <begin position="1604"/>
        <end position="1626"/>
    </location>
</feature>
<evidence type="ECO:0000256" key="2">
    <source>
        <dbReference type="SAM" id="MobiDB-lite"/>
    </source>
</evidence>
<feature type="compositionally biased region" description="Basic residues" evidence="2">
    <location>
        <begin position="298"/>
        <end position="307"/>
    </location>
</feature>
<feature type="region of interest" description="Disordered" evidence="2">
    <location>
        <begin position="1"/>
        <end position="71"/>
    </location>
</feature>
<feature type="compositionally biased region" description="Polar residues" evidence="2">
    <location>
        <begin position="1534"/>
        <end position="1546"/>
    </location>
</feature>
<evidence type="ECO:0000256" key="1">
    <source>
        <dbReference type="SAM" id="Coils"/>
    </source>
</evidence>
<feature type="compositionally biased region" description="Basic residues" evidence="2">
    <location>
        <begin position="188"/>
        <end position="198"/>
    </location>
</feature>
<keyword evidence="4" id="KW-1185">Reference proteome</keyword>
<feature type="compositionally biased region" description="Low complexity" evidence="2">
    <location>
        <begin position="118"/>
        <end position="134"/>
    </location>
</feature>
<dbReference type="EMBL" id="CAWUHD010000024">
    <property type="protein sequence ID" value="CAK7217636.1"/>
    <property type="molecule type" value="Genomic_DNA"/>
</dbReference>
<feature type="compositionally biased region" description="Polar residues" evidence="2">
    <location>
        <begin position="1"/>
        <end position="16"/>
    </location>
</feature>
<feature type="region of interest" description="Disordered" evidence="2">
    <location>
        <begin position="688"/>
        <end position="743"/>
    </location>
</feature>
<feature type="compositionally biased region" description="Polar residues" evidence="2">
    <location>
        <begin position="1050"/>
        <end position="1069"/>
    </location>
</feature>
<dbReference type="Proteomes" id="UP001642482">
    <property type="component" value="Unassembled WGS sequence"/>
</dbReference>
<evidence type="ECO:0000313" key="3">
    <source>
        <dbReference type="EMBL" id="CAK7217636.1"/>
    </source>
</evidence>
<feature type="region of interest" description="Disordered" evidence="2">
    <location>
        <begin position="1048"/>
        <end position="1071"/>
    </location>
</feature>
<comment type="caution">
    <text evidence="3">The sequence shown here is derived from an EMBL/GenBank/DDBJ whole genome shotgun (WGS) entry which is preliminary data.</text>
</comment>
<name>A0ABP0BDN1_9PEZI</name>
<feature type="region of interest" description="Disordered" evidence="2">
    <location>
        <begin position="1395"/>
        <end position="1461"/>
    </location>
</feature>
<feature type="compositionally biased region" description="Basic and acidic residues" evidence="2">
    <location>
        <begin position="1493"/>
        <end position="1517"/>
    </location>
</feature>
<protein>
    <submittedName>
        <fullName evidence="3">Uncharacterized protein</fullName>
    </submittedName>
</protein>